<dbReference type="EMBL" id="JANQDX010000007">
    <property type="protein sequence ID" value="KAL0921599.1"/>
    <property type="molecule type" value="Genomic_DNA"/>
</dbReference>
<comment type="caution">
    <text evidence="1">The sequence shown here is derived from an EMBL/GenBank/DDBJ whole genome shotgun (WGS) entry which is preliminary data.</text>
</comment>
<accession>A0ABD0V971</accession>
<evidence type="ECO:0000313" key="1">
    <source>
        <dbReference type="EMBL" id="KAL0921599.1"/>
    </source>
</evidence>
<dbReference type="AlphaFoldDB" id="A0ABD0V971"/>
<reference evidence="1 2" key="1">
    <citation type="journal article" date="2024" name="Plant Biotechnol. J.">
        <title>Dendrobium thyrsiflorum genome and its molecular insights into genes involved in important horticultural traits.</title>
        <authorList>
            <person name="Chen B."/>
            <person name="Wang J.Y."/>
            <person name="Zheng P.J."/>
            <person name="Li K.L."/>
            <person name="Liang Y.M."/>
            <person name="Chen X.F."/>
            <person name="Zhang C."/>
            <person name="Zhao X."/>
            <person name="He X."/>
            <person name="Zhang G.Q."/>
            <person name="Liu Z.J."/>
            <person name="Xu Q."/>
        </authorList>
    </citation>
    <scope>NUCLEOTIDE SEQUENCE [LARGE SCALE GENOMIC DNA]</scope>
    <source>
        <strain evidence="1">GZMU011</strain>
    </source>
</reference>
<keyword evidence="2" id="KW-1185">Reference proteome</keyword>
<name>A0ABD0V971_DENTH</name>
<organism evidence="1 2">
    <name type="scientific">Dendrobium thyrsiflorum</name>
    <name type="common">Pinecone-like raceme dendrobium</name>
    <name type="synonym">Orchid</name>
    <dbReference type="NCBI Taxonomy" id="117978"/>
    <lineage>
        <taxon>Eukaryota</taxon>
        <taxon>Viridiplantae</taxon>
        <taxon>Streptophyta</taxon>
        <taxon>Embryophyta</taxon>
        <taxon>Tracheophyta</taxon>
        <taxon>Spermatophyta</taxon>
        <taxon>Magnoliopsida</taxon>
        <taxon>Liliopsida</taxon>
        <taxon>Asparagales</taxon>
        <taxon>Orchidaceae</taxon>
        <taxon>Epidendroideae</taxon>
        <taxon>Malaxideae</taxon>
        <taxon>Dendrobiinae</taxon>
        <taxon>Dendrobium</taxon>
    </lineage>
</organism>
<evidence type="ECO:0000313" key="2">
    <source>
        <dbReference type="Proteomes" id="UP001552299"/>
    </source>
</evidence>
<dbReference type="Proteomes" id="UP001552299">
    <property type="component" value="Unassembled WGS sequence"/>
</dbReference>
<sequence length="311" mass="35486">MSKDAEQSAAKVRKAAARTQAAPDFARRRLFLSLLVARVRIIAADFLHRTWSLRVGTASVFGIRVKMAESSRRVAPGEERSLEALWAEHSGLVKHTEELAADFRRFAEEVHRDLRAIHAQLNRRLNPQEAVPATTPVARRGFDGRRNYHPTIPVVATSDSEDLEEPMGAFNLSQFGVSNMAEDRRSVGDGKRIPVRLFPPQFTAAESIESRKRRLAHSLLRFRVHKRLEDQRNNPHPHKPRCHPFFGRGGEMKSNQLRGLFASRRRNRISNQLQQCFEEAIDSRRCPREVAVEGNYLFQYQNSTELPGLIP</sequence>
<proteinExistence type="predicted"/>
<protein>
    <submittedName>
        <fullName evidence="1">Uncharacterized protein</fullName>
    </submittedName>
</protein>
<gene>
    <name evidence="1" type="ORF">M5K25_008688</name>
</gene>